<keyword evidence="4" id="KW-1185">Reference proteome</keyword>
<dbReference type="InterPro" id="IPR001584">
    <property type="entry name" value="Integrase_cat-core"/>
</dbReference>
<evidence type="ECO:0000259" key="2">
    <source>
        <dbReference type="PROSITE" id="PS50994"/>
    </source>
</evidence>
<dbReference type="EMBL" id="BMVN01000041">
    <property type="protein sequence ID" value="GHA59242.1"/>
    <property type="molecule type" value="Genomic_DNA"/>
</dbReference>
<accession>A0ABQ3DAG5</accession>
<organism evidence="3 4">
    <name type="scientific">Streptomyces canarius</name>
    <dbReference type="NCBI Taxonomy" id="285453"/>
    <lineage>
        <taxon>Bacteria</taxon>
        <taxon>Bacillati</taxon>
        <taxon>Actinomycetota</taxon>
        <taxon>Actinomycetes</taxon>
        <taxon>Kitasatosporales</taxon>
        <taxon>Streptomycetaceae</taxon>
        <taxon>Streptomyces</taxon>
    </lineage>
</organism>
<dbReference type="PROSITE" id="PS50994">
    <property type="entry name" value="INTEGRASE"/>
    <property type="match status" value="1"/>
</dbReference>
<proteinExistence type="predicted"/>
<reference evidence="4" key="1">
    <citation type="journal article" date="2019" name="Int. J. Syst. Evol. Microbiol.">
        <title>The Global Catalogue of Microorganisms (GCM) 10K type strain sequencing project: providing services to taxonomists for standard genome sequencing and annotation.</title>
        <authorList>
            <consortium name="The Broad Institute Genomics Platform"/>
            <consortium name="The Broad Institute Genome Sequencing Center for Infectious Disease"/>
            <person name="Wu L."/>
            <person name="Ma J."/>
        </authorList>
    </citation>
    <scope>NUCLEOTIDE SEQUENCE [LARGE SCALE GENOMIC DNA]</scope>
    <source>
        <strain evidence="4">JCM 4733</strain>
    </source>
</reference>
<gene>
    <name evidence="3" type="ORF">GCM10010345_74430</name>
</gene>
<evidence type="ECO:0000256" key="1">
    <source>
        <dbReference type="SAM" id="MobiDB-lite"/>
    </source>
</evidence>
<feature type="region of interest" description="Disordered" evidence="1">
    <location>
        <begin position="1"/>
        <end position="22"/>
    </location>
</feature>
<dbReference type="RefSeq" id="WP_189893397.1">
    <property type="nucleotide sequence ID" value="NZ_BMVN01000041.1"/>
</dbReference>
<sequence length="134" mass="14137">MPRTVGHPDPYAGIGPAGLRPLRKHRRTIPDPAAAKVPIGRNHTADEVNRTYIGDITELPPADGRFRCLATVIGLRSRRPAGWPIAAHMPADLVVDILEAAERTRGSLAGAVMHTDQGARYCAGPSPTPAAGPA</sequence>
<dbReference type="InterPro" id="IPR012337">
    <property type="entry name" value="RNaseH-like_sf"/>
</dbReference>
<dbReference type="PANTHER" id="PTHR46889">
    <property type="entry name" value="TRANSPOSASE INSF FOR INSERTION SEQUENCE IS3B-RELATED"/>
    <property type="match status" value="1"/>
</dbReference>
<protein>
    <recommendedName>
        <fullName evidence="2">Integrase catalytic domain-containing protein</fullName>
    </recommendedName>
</protein>
<dbReference type="Pfam" id="PF00665">
    <property type="entry name" value="rve"/>
    <property type="match status" value="1"/>
</dbReference>
<feature type="domain" description="Integrase catalytic" evidence="2">
    <location>
        <begin position="34"/>
        <end position="134"/>
    </location>
</feature>
<dbReference type="InterPro" id="IPR050900">
    <property type="entry name" value="Transposase_IS3/IS150/IS904"/>
</dbReference>
<name>A0ABQ3DAG5_9ACTN</name>
<evidence type="ECO:0000313" key="4">
    <source>
        <dbReference type="Proteomes" id="UP000653644"/>
    </source>
</evidence>
<dbReference type="Proteomes" id="UP000653644">
    <property type="component" value="Unassembled WGS sequence"/>
</dbReference>
<dbReference type="PANTHER" id="PTHR46889:SF4">
    <property type="entry name" value="TRANSPOSASE INSO FOR INSERTION SEQUENCE ELEMENT IS911B-RELATED"/>
    <property type="match status" value="1"/>
</dbReference>
<dbReference type="SUPFAM" id="SSF53098">
    <property type="entry name" value="Ribonuclease H-like"/>
    <property type="match status" value="1"/>
</dbReference>
<comment type="caution">
    <text evidence="3">The sequence shown here is derived from an EMBL/GenBank/DDBJ whole genome shotgun (WGS) entry which is preliminary data.</text>
</comment>
<evidence type="ECO:0000313" key="3">
    <source>
        <dbReference type="EMBL" id="GHA59242.1"/>
    </source>
</evidence>